<accession>A0A6S6TLX5</accession>
<evidence type="ECO:0000313" key="1">
    <source>
        <dbReference type="EMBL" id="CAA6823891.1"/>
    </source>
</evidence>
<protein>
    <submittedName>
        <fullName evidence="1">Uncharacterized protein</fullName>
    </submittedName>
</protein>
<gene>
    <name evidence="1" type="ORF">HELGO_WM1000</name>
</gene>
<name>A0A6S6TLX5_9BACT</name>
<organism evidence="1">
    <name type="scientific">uncultured Sulfurovum sp</name>
    <dbReference type="NCBI Taxonomy" id="269237"/>
    <lineage>
        <taxon>Bacteria</taxon>
        <taxon>Pseudomonadati</taxon>
        <taxon>Campylobacterota</taxon>
        <taxon>Epsilonproteobacteria</taxon>
        <taxon>Campylobacterales</taxon>
        <taxon>Sulfurovaceae</taxon>
        <taxon>Sulfurovum</taxon>
        <taxon>environmental samples</taxon>
    </lineage>
</organism>
<dbReference type="AlphaFoldDB" id="A0A6S6TLX5"/>
<reference evidence="1" key="1">
    <citation type="submission" date="2020-01" db="EMBL/GenBank/DDBJ databases">
        <authorList>
            <person name="Meier V. D."/>
            <person name="Meier V D."/>
        </authorList>
    </citation>
    <scope>NUCLEOTIDE SEQUENCE</scope>
    <source>
        <strain evidence="1">HLG_WM_MAG_01</strain>
    </source>
</reference>
<dbReference type="EMBL" id="CACVAS010000117">
    <property type="protein sequence ID" value="CAA6823891.1"/>
    <property type="molecule type" value="Genomic_DNA"/>
</dbReference>
<proteinExistence type="predicted"/>
<sequence>MKKILLASFIMSSLLLGTSFKKITLEKQNFYVITEPYEEYTSKGTAMRLYIEEKSHHLKSLLSHTLTDATGVCSDKRIEKGAYDLNRTHVTLYTFWDRVGDVEHAPYGARVQQYEILKNNTLKQLYSKIYIESEKKGHNLESGMQFLFNSPQTASEKALFETYIAHMERRYKGTFVFGKEQDELLKNVHKALTKSTQLKWK</sequence>